<evidence type="ECO:0000256" key="5">
    <source>
        <dbReference type="SAM" id="MobiDB-lite"/>
    </source>
</evidence>
<feature type="region of interest" description="Disordered" evidence="5">
    <location>
        <begin position="156"/>
        <end position="184"/>
    </location>
</feature>
<dbReference type="AlphaFoldDB" id="A0A1G4JYG7"/>
<evidence type="ECO:0000256" key="2">
    <source>
        <dbReference type="ARBA" id="ARBA00022771"/>
    </source>
</evidence>
<organism evidence="7 8">
    <name type="scientific">Lachancea meyersii CBS 8951</name>
    <dbReference type="NCBI Taxonomy" id="1266667"/>
    <lineage>
        <taxon>Eukaryota</taxon>
        <taxon>Fungi</taxon>
        <taxon>Dikarya</taxon>
        <taxon>Ascomycota</taxon>
        <taxon>Saccharomycotina</taxon>
        <taxon>Saccharomycetes</taxon>
        <taxon>Saccharomycetales</taxon>
        <taxon>Saccharomycetaceae</taxon>
        <taxon>Lachancea</taxon>
    </lineage>
</organism>
<evidence type="ECO:0000256" key="1">
    <source>
        <dbReference type="ARBA" id="ARBA00022723"/>
    </source>
</evidence>
<dbReference type="Pfam" id="PF05180">
    <property type="entry name" value="zf-DNL"/>
    <property type="match status" value="1"/>
</dbReference>
<evidence type="ECO:0000256" key="3">
    <source>
        <dbReference type="ARBA" id="ARBA00022833"/>
    </source>
</evidence>
<sequence>MLRATSLRASVRAMTPASARFPLLKMTTLAVFTRPFSVSRFQHNEAPKGPPVASKTAAIKTDKPAMMIAFTCKKCNTRSSHTMSKQAYTKGTVLIQCPGCKSRHLIADHLKIFSDSSITVQDILGAKGESVALTTDDLAFEDIPEKLRDTIGHHAKDAPKKTQQKHNADAHTAHALPANNNHQH</sequence>
<keyword evidence="8" id="KW-1185">Reference proteome</keyword>
<evidence type="ECO:0000313" key="8">
    <source>
        <dbReference type="Proteomes" id="UP000191144"/>
    </source>
</evidence>
<dbReference type="PANTHER" id="PTHR20922:SF13">
    <property type="entry name" value="DNL-TYPE ZINC FINGER PROTEIN"/>
    <property type="match status" value="1"/>
</dbReference>
<keyword evidence="3" id="KW-0862">Zinc</keyword>
<evidence type="ECO:0000313" key="7">
    <source>
        <dbReference type="EMBL" id="SCU96219.1"/>
    </source>
</evidence>
<dbReference type="GO" id="GO:0051087">
    <property type="term" value="F:protein-folding chaperone binding"/>
    <property type="evidence" value="ECO:0007669"/>
    <property type="project" value="TreeGrafter"/>
</dbReference>
<dbReference type="OrthoDB" id="512667at2759"/>
<dbReference type="GO" id="GO:0005739">
    <property type="term" value="C:mitochondrion"/>
    <property type="evidence" value="ECO:0007669"/>
    <property type="project" value="TreeGrafter"/>
</dbReference>
<dbReference type="InterPro" id="IPR007853">
    <property type="entry name" value="Znf_DNL-typ"/>
</dbReference>
<feature type="compositionally biased region" description="Basic and acidic residues" evidence="5">
    <location>
        <begin position="156"/>
        <end position="172"/>
    </location>
</feature>
<dbReference type="Proteomes" id="UP000191144">
    <property type="component" value="Chromosome F"/>
</dbReference>
<keyword evidence="1" id="KW-0479">Metal-binding</keyword>
<dbReference type="GO" id="GO:0008270">
    <property type="term" value="F:zinc ion binding"/>
    <property type="evidence" value="ECO:0007669"/>
    <property type="project" value="UniProtKB-KW"/>
</dbReference>
<keyword evidence="2 4" id="KW-0863">Zinc-finger</keyword>
<accession>A0A1G4JYG7</accession>
<dbReference type="PANTHER" id="PTHR20922">
    <property type="entry name" value="DNL-TYPE ZINC FINGER PROTEIN"/>
    <property type="match status" value="1"/>
</dbReference>
<proteinExistence type="predicted"/>
<feature type="domain" description="DNL-type" evidence="6">
    <location>
        <begin position="61"/>
        <end position="156"/>
    </location>
</feature>
<dbReference type="InterPro" id="IPR024158">
    <property type="entry name" value="Mt_import_TIM15"/>
</dbReference>
<dbReference type="GO" id="GO:0030150">
    <property type="term" value="P:protein import into mitochondrial matrix"/>
    <property type="evidence" value="ECO:0007669"/>
    <property type="project" value="TreeGrafter"/>
</dbReference>
<evidence type="ECO:0000259" key="6">
    <source>
        <dbReference type="PROSITE" id="PS51501"/>
    </source>
</evidence>
<gene>
    <name evidence="7" type="ORF">LAME_0F15390G</name>
</gene>
<protein>
    <submittedName>
        <fullName evidence="7">LAME_0F15390g1_1</fullName>
    </submittedName>
</protein>
<dbReference type="GO" id="GO:0050821">
    <property type="term" value="P:protein stabilization"/>
    <property type="evidence" value="ECO:0007669"/>
    <property type="project" value="TreeGrafter"/>
</dbReference>
<dbReference type="GO" id="GO:0006457">
    <property type="term" value="P:protein folding"/>
    <property type="evidence" value="ECO:0007669"/>
    <property type="project" value="TreeGrafter"/>
</dbReference>
<dbReference type="PROSITE" id="PS51501">
    <property type="entry name" value="ZF_DNL"/>
    <property type="match status" value="1"/>
</dbReference>
<reference evidence="8" key="1">
    <citation type="submission" date="2016-03" db="EMBL/GenBank/DDBJ databases">
        <authorList>
            <person name="Devillers Hugo."/>
        </authorList>
    </citation>
    <scope>NUCLEOTIDE SEQUENCE [LARGE SCALE GENOMIC DNA]</scope>
</reference>
<dbReference type="EMBL" id="LT598477">
    <property type="protein sequence ID" value="SCU96219.1"/>
    <property type="molecule type" value="Genomic_DNA"/>
</dbReference>
<evidence type="ECO:0000256" key="4">
    <source>
        <dbReference type="PROSITE-ProRule" id="PRU00834"/>
    </source>
</evidence>
<name>A0A1G4JYG7_9SACH</name>